<dbReference type="PROSITE" id="PS51192">
    <property type="entry name" value="HELICASE_ATP_BIND_1"/>
    <property type="match status" value="1"/>
</dbReference>
<dbReference type="PATRIC" id="fig|1415166.3.peg.5487"/>
<dbReference type="GO" id="GO:0005829">
    <property type="term" value="C:cytosol"/>
    <property type="evidence" value="ECO:0007669"/>
    <property type="project" value="TreeGrafter"/>
</dbReference>
<dbReference type="GO" id="GO:0005524">
    <property type="term" value="F:ATP binding"/>
    <property type="evidence" value="ECO:0007669"/>
    <property type="project" value="InterPro"/>
</dbReference>
<keyword evidence="3" id="KW-1185">Reference proteome</keyword>
<dbReference type="InterPro" id="IPR006935">
    <property type="entry name" value="Helicase/UvrB_N"/>
</dbReference>
<dbReference type="InterPro" id="IPR014001">
    <property type="entry name" value="Helicase_ATP-bd"/>
</dbReference>
<organism evidence="2 3">
    <name type="scientific">Nocardia nova SH22a</name>
    <dbReference type="NCBI Taxonomy" id="1415166"/>
    <lineage>
        <taxon>Bacteria</taxon>
        <taxon>Bacillati</taxon>
        <taxon>Actinomycetota</taxon>
        <taxon>Actinomycetes</taxon>
        <taxon>Mycobacteriales</taxon>
        <taxon>Nocardiaceae</taxon>
        <taxon>Nocardia</taxon>
    </lineage>
</organism>
<dbReference type="Gene3D" id="3.40.50.300">
    <property type="entry name" value="P-loop containing nucleotide triphosphate hydrolases"/>
    <property type="match status" value="2"/>
</dbReference>
<sequence length="581" mass="62740">MTVANLSGVTSGGGGSLRAWQRRALTRYLTNKPRDFLAVATPGAGKTTFALRLATELLTDRTVDQITVVAPTEHLKHQWSSAAARLGIALDSNFSNSTGGTSGDYHGVVVTYAQVASHPFKHRVRTENRRTLVILDEIHHAGDAKSWGDATAEAFGDATRRLALTGTPFRSDDSQIPFVNYEPDESGFPRSSADYTYGYSEALADGVVRPVVFLAYSGEAQWRDSAGEEYTARLGEPLSAEQTARAWRTALDPAGDWMSKVLSAADTRLRQLRATGMSDAGGLVIATDQEKARDYAELLEHISGSKPAVVLSDDPSSSDRIGEFAASTDPWMVAVRMVSEGVDVPRLAVGVYATSASTPLYFAQAIGRFVRARRPGETASVFLPSVPVLLDLAAQLEVQRDHVIGKPHREKNALDDELLIEANKQKDEPGEEERAFVALAADAELDQVIYDGDSFGTATFAGSDEEADYLGIPGLLDADQMRALLRDRQTRQIRERSAAATVTEAPEAGPSAAAAAERVATADRLGELRRELNSLVAMHHHRTGKPHGVIHGELRRECGGPPTALATADQLSQRITALRRM</sequence>
<dbReference type="GO" id="GO:0004386">
    <property type="term" value="F:helicase activity"/>
    <property type="evidence" value="ECO:0007669"/>
    <property type="project" value="UniProtKB-KW"/>
</dbReference>
<accession>W5TM80</accession>
<evidence type="ECO:0000313" key="3">
    <source>
        <dbReference type="Proteomes" id="UP000019150"/>
    </source>
</evidence>
<dbReference type="SMART" id="SM00487">
    <property type="entry name" value="DEXDc"/>
    <property type="match status" value="1"/>
</dbReference>
<dbReference type="InterPro" id="IPR027417">
    <property type="entry name" value="P-loop_NTPase"/>
</dbReference>
<dbReference type="HOGENOM" id="CLU_020861_2_0_11"/>
<keyword evidence="2" id="KW-0067">ATP-binding</keyword>
<dbReference type="SUPFAM" id="SSF52540">
    <property type="entry name" value="P-loop containing nucleoside triphosphate hydrolases"/>
    <property type="match status" value="2"/>
</dbReference>
<keyword evidence="2" id="KW-0347">Helicase</keyword>
<dbReference type="GO" id="GO:0016787">
    <property type="term" value="F:hydrolase activity"/>
    <property type="evidence" value="ECO:0007669"/>
    <property type="project" value="InterPro"/>
</dbReference>
<keyword evidence="2" id="KW-0378">Hydrolase</keyword>
<feature type="domain" description="Helicase ATP-binding" evidence="1">
    <location>
        <begin position="27"/>
        <end position="186"/>
    </location>
</feature>
<keyword evidence="2" id="KW-0547">Nucleotide-binding</keyword>
<dbReference type="InterPro" id="IPR050742">
    <property type="entry name" value="Helicase_Restrict-Modif_Enz"/>
</dbReference>
<dbReference type="PANTHER" id="PTHR47396:SF2">
    <property type="entry name" value="HELICASE ATP-BINDING DOMAIN-CONTAINING PROTEIN"/>
    <property type="match status" value="1"/>
</dbReference>
<dbReference type="STRING" id="1415166.NONO_c53230"/>
<proteinExistence type="predicted"/>
<dbReference type="eggNOG" id="COG1061">
    <property type="taxonomic scope" value="Bacteria"/>
</dbReference>
<dbReference type="OrthoDB" id="5165890at2"/>
<name>W5TM80_9NOCA</name>
<dbReference type="Pfam" id="PF04851">
    <property type="entry name" value="ResIII"/>
    <property type="match status" value="1"/>
</dbReference>
<protein>
    <submittedName>
        <fullName evidence="2">Putative ATP-dependent RNA helicase</fullName>
    </submittedName>
</protein>
<evidence type="ECO:0000259" key="1">
    <source>
        <dbReference type="PROSITE" id="PS51192"/>
    </source>
</evidence>
<evidence type="ECO:0000313" key="2">
    <source>
        <dbReference type="EMBL" id="AHH20103.1"/>
    </source>
</evidence>
<dbReference type="GO" id="GO:0003677">
    <property type="term" value="F:DNA binding"/>
    <property type="evidence" value="ECO:0007669"/>
    <property type="project" value="InterPro"/>
</dbReference>
<dbReference type="KEGG" id="nno:NONO_c53230"/>
<dbReference type="Proteomes" id="UP000019150">
    <property type="component" value="Chromosome"/>
</dbReference>
<reference evidence="2 3" key="1">
    <citation type="journal article" date="2014" name="Appl. Environ. Microbiol.">
        <title>Insights into the Microbial Degradation of Rubber and Gutta-Percha by Analysis of the Complete Genome of Nocardia nova SH22a.</title>
        <authorList>
            <person name="Luo Q."/>
            <person name="Hiessl S."/>
            <person name="Poehlein A."/>
            <person name="Daniel R."/>
            <person name="Steinbuchel A."/>
        </authorList>
    </citation>
    <scope>NUCLEOTIDE SEQUENCE [LARGE SCALE GENOMIC DNA]</scope>
    <source>
        <strain evidence="2">SH22a</strain>
    </source>
</reference>
<dbReference type="EMBL" id="CP006850">
    <property type="protein sequence ID" value="AHH20103.1"/>
    <property type="molecule type" value="Genomic_DNA"/>
</dbReference>
<gene>
    <name evidence="2" type="ORF">NONO_c53230</name>
</gene>
<dbReference type="PANTHER" id="PTHR47396">
    <property type="entry name" value="TYPE I RESTRICTION ENZYME ECOKI R PROTEIN"/>
    <property type="match status" value="1"/>
</dbReference>
<dbReference type="AlphaFoldDB" id="W5TM80"/>